<dbReference type="InterPro" id="IPR009056">
    <property type="entry name" value="Cyt_c-like_dom"/>
</dbReference>
<evidence type="ECO:0000256" key="6">
    <source>
        <dbReference type="ARBA" id="ARBA00023002"/>
    </source>
</evidence>
<evidence type="ECO:0000256" key="1">
    <source>
        <dbReference type="ARBA" id="ARBA00001931"/>
    </source>
</evidence>
<dbReference type="Gene3D" id="1.10.760.10">
    <property type="entry name" value="Cytochrome c-like domain"/>
    <property type="match status" value="1"/>
</dbReference>
<dbReference type="GO" id="GO:0046872">
    <property type="term" value="F:metal ion binding"/>
    <property type="evidence" value="ECO:0007669"/>
    <property type="project" value="UniProtKB-KW"/>
</dbReference>
<keyword evidence="3 8" id="KW-0349">Heme</keyword>
<sequence precursor="true">MRAHVISVSLLLLSAGCANTCAPRPPAMGAGRDWRTYLGDAGSTHYSTLDQITTANVAQLQVAWTFDTLPTTASDGAGSMRGDFQTNNLIVDGVLYTASPAREVIALDAATGAQRWRFDPRSEREDAVGNRQRGLAYWADGQDRRVFTSAGTWLYALDATTGKPVRTFGDNGSIHLGRGLGLGGTPSVRLNTPGVVYKNLLIVGGLIPENVAGGIRAFDVRTGELKWTFRTIPRPGEEGYDTWPPDAWKTAGGASDWSGHSVDEARGIVYVSTETAGPDFWGGDRYGANLFANSVVALDAATGKRLWHYQIVHHDLWDLDLPAPPTLLTVTHQGKRIDALAQGTKHGLLFVFDRVTGTALWPVHERPTTPSRIPGVKVWPTQPVPEKPAPLMRQRYTADDVATISPMARLLTTERLARSGNFGAMPPPSLDETILFPGPDGGFEWGGAAADPDGVVYANINEIPWFYRMVPTRGPDGAALSFGHRQYLVHCAACHGADRRGDVHGGMPALDALKGRRTAEQVSKAIMTGGGRMPPFDRLGERQRAAIVGFLLGNEPASAPTPPSATAGPQKEDPPYAFGGFLRWFDREGYPAIKPPWGTLNAVDLNTGEILWKVALGEYKELTARGIPPTGTENYGGPVVTAGGLVFIGASADETFRAFDKKTGKLLWQAALPFSGNATPSTYMANGRQYVVISAGGGKSNRPGGGTVVAFALPD</sequence>
<evidence type="ECO:0000256" key="8">
    <source>
        <dbReference type="PROSITE-ProRule" id="PRU00433"/>
    </source>
</evidence>
<protein>
    <submittedName>
        <fullName evidence="11">Quinoprotein glucose dehydrogenase</fullName>
        <ecNumber evidence="11">1.1.5.2</ecNumber>
    </submittedName>
</protein>
<dbReference type="PANTHER" id="PTHR32303">
    <property type="entry name" value="QUINOPROTEIN ALCOHOL DEHYDROGENASE (CYTOCHROME C)"/>
    <property type="match status" value="1"/>
</dbReference>
<dbReference type="Gene3D" id="2.140.10.10">
    <property type="entry name" value="Quinoprotein alcohol dehydrogenase-like superfamily"/>
    <property type="match status" value="2"/>
</dbReference>
<dbReference type="Pfam" id="PF13442">
    <property type="entry name" value="Cytochrome_CBB3"/>
    <property type="match status" value="1"/>
</dbReference>
<evidence type="ECO:0000313" key="12">
    <source>
        <dbReference type="Proteomes" id="UP000076079"/>
    </source>
</evidence>
<dbReference type="GO" id="GO:0048038">
    <property type="term" value="F:quinone binding"/>
    <property type="evidence" value="ECO:0007669"/>
    <property type="project" value="InterPro"/>
</dbReference>
<dbReference type="PATRIC" id="fig|1813736.3.peg.1531"/>
<reference evidence="12" key="2">
    <citation type="submission" date="2016-04" db="EMBL/GenBank/DDBJ databases">
        <title>First Complete Genome Sequence of a Subdivision 6 Acidobacterium.</title>
        <authorList>
            <person name="Huang S."/>
            <person name="Vieira S."/>
            <person name="Bunk B."/>
            <person name="Riedel T."/>
            <person name="Sproeer C."/>
            <person name="Overmann J."/>
        </authorList>
    </citation>
    <scope>NUCLEOTIDE SEQUENCE [LARGE SCALE GENOMIC DNA]</scope>
    <source>
        <strain evidence="12">DSM 100886 HEG_-6_39</strain>
    </source>
</reference>
<evidence type="ECO:0000256" key="2">
    <source>
        <dbReference type="ARBA" id="ARBA00008156"/>
    </source>
</evidence>
<dbReference type="SUPFAM" id="SSF50998">
    <property type="entry name" value="Quinoprotein alcohol dehydrogenase-like"/>
    <property type="match status" value="1"/>
</dbReference>
<organism evidence="11 12">
    <name type="scientific">Luteitalea pratensis</name>
    <dbReference type="NCBI Taxonomy" id="1855912"/>
    <lineage>
        <taxon>Bacteria</taxon>
        <taxon>Pseudomonadati</taxon>
        <taxon>Acidobacteriota</taxon>
        <taxon>Vicinamibacteria</taxon>
        <taxon>Vicinamibacterales</taxon>
        <taxon>Vicinamibacteraceae</taxon>
        <taxon>Luteitalea</taxon>
    </lineage>
</organism>
<evidence type="ECO:0000256" key="4">
    <source>
        <dbReference type="ARBA" id="ARBA00022723"/>
    </source>
</evidence>
<evidence type="ECO:0000256" key="3">
    <source>
        <dbReference type="ARBA" id="ARBA00022617"/>
    </source>
</evidence>
<evidence type="ECO:0000313" key="11">
    <source>
        <dbReference type="EMBL" id="AMY08284.1"/>
    </source>
</evidence>
<dbReference type="InterPro" id="IPR018391">
    <property type="entry name" value="PQQ_b-propeller_rpt"/>
</dbReference>
<dbReference type="GO" id="GO:0009055">
    <property type="term" value="F:electron transfer activity"/>
    <property type="evidence" value="ECO:0007669"/>
    <property type="project" value="InterPro"/>
</dbReference>
<dbReference type="GO" id="GO:0016020">
    <property type="term" value="C:membrane"/>
    <property type="evidence" value="ECO:0007669"/>
    <property type="project" value="InterPro"/>
</dbReference>
<keyword evidence="5 9" id="KW-0732">Signal</keyword>
<feature type="domain" description="Cytochrome c" evidence="10">
    <location>
        <begin position="478"/>
        <end position="555"/>
    </location>
</feature>
<feature type="signal peptide" evidence="9">
    <location>
        <begin position="1"/>
        <end position="20"/>
    </location>
</feature>
<comment type="similarity">
    <text evidence="2">Belongs to the bacterial PQQ dehydrogenase family.</text>
</comment>
<dbReference type="GO" id="GO:0020037">
    <property type="term" value="F:heme binding"/>
    <property type="evidence" value="ECO:0007669"/>
    <property type="project" value="InterPro"/>
</dbReference>
<proteinExistence type="inferred from homology"/>
<comment type="cofactor">
    <cofactor evidence="1">
        <name>pyrroloquinoline quinone</name>
        <dbReference type="ChEBI" id="CHEBI:58442"/>
    </cofactor>
</comment>
<dbReference type="InterPro" id="IPR036909">
    <property type="entry name" value="Cyt_c-like_dom_sf"/>
</dbReference>
<dbReference type="PROSITE" id="PS51007">
    <property type="entry name" value="CYTC"/>
    <property type="match status" value="1"/>
</dbReference>
<dbReference type="GO" id="GO:0008876">
    <property type="term" value="F:quinoprotein glucose dehydrogenase activity"/>
    <property type="evidence" value="ECO:0007669"/>
    <property type="project" value="UniProtKB-EC"/>
</dbReference>
<dbReference type="STRING" id="1855912.LuPra_01478"/>
<dbReference type="PANTHER" id="PTHR32303:SF4">
    <property type="entry name" value="QUINOPROTEIN GLUCOSE DEHYDROGENASE"/>
    <property type="match status" value="1"/>
</dbReference>
<dbReference type="PROSITE" id="PS51257">
    <property type="entry name" value="PROKAR_LIPOPROTEIN"/>
    <property type="match status" value="1"/>
</dbReference>
<dbReference type="InterPro" id="IPR002372">
    <property type="entry name" value="PQQ_rpt_dom"/>
</dbReference>
<reference evidence="11 12" key="1">
    <citation type="journal article" date="2016" name="Genome Announc.">
        <title>First Complete Genome Sequence of a Subdivision 6 Acidobacterium Strain.</title>
        <authorList>
            <person name="Huang S."/>
            <person name="Vieira S."/>
            <person name="Bunk B."/>
            <person name="Riedel T."/>
            <person name="Sproer C."/>
            <person name="Overmann J."/>
        </authorList>
    </citation>
    <scope>NUCLEOTIDE SEQUENCE [LARGE SCALE GENOMIC DNA]</scope>
    <source>
        <strain evidence="12">DSM 100886 HEG_-6_39</strain>
    </source>
</reference>
<dbReference type="AlphaFoldDB" id="A0A143PKI8"/>
<name>A0A143PKI8_LUTPR</name>
<evidence type="ECO:0000256" key="9">
    <source>
        <dbReference type="SAM" id="SignalP"/>
    </source>
</evidence>
<dbReference type="KEGG" id="abac:LuPra_01478"/>
<dbReference type="SUPFAM" id="SSF46626">
    <property type="entry name" value="Cytochrome c"/>
    <property type="match status" value="1"/>
</dbReference>
<feature type="chain" id="PRO_5007511520" evidence="9">
    <location>
        <begin position="21"/>
        <end position="715"/>
    </location>
</feature>
<dbReference type="EMBL" id="CP015136">
    <property type="protein sequence ID" value="AMY08284.1"/>
    <property type="molecule type" value="Genomic_DNA"/>
</dbReference>
<evidence type="ECO:0000256" key="5">
    <source>
        <dbReference type="ARBA" id="ARBA00022729"/>
    </source>
</evidence>
<dbReference type="EC" id="1.1.5.2" evidence="11"/>
<keyword evidence="4 8" id="KW-0479">Metal-binding</keyword>
<evidence type="ECO:0000259" key="10">
    <source>
        <dbReference type="PROSITE" id="PS51007"/>
    </source>
</evidence>
<dbReference type="SMART" id="SM00564">
    <property type="entry name" value="PQQ"/>
    <property type="match status" value="5"/>
</dbReference>
<dbReference type="Proteomes" id="UP000076079">
    <property type="component" value="Chromosome"/>
</dbReference>
<dbReference type="InterPro" id="IPR011047">
    <property type="entry name" value="Quinoprotein_ADH-like_sf"/>
</dbReference>
<dbReference type="InterPro" id="IPR017511">
    <property type="entry name" value="PQQ_mDH"/>
</dbReference>
<evidence type="ECO:0000256" key="7">
    <source>
        <dbReference type="ARBA" id="ARBA00023004"/>
    </source>
</evidence>
<accession>A0A143PKI8</accession>
<dbReference type="RefSeq" id="WP_234800775.1">
    <property type="nucleotide sequence ID" value="NZ_CP015136.1"/>
</dbReference>
<keyword evidence="12" id="KW-1185">Reference proteome</keyword>
<keyword evidence="6 11" id="KW-0560">Oxidoreductase</keyword>
<keyword evidence="7 8" id="KW-0408">Iron</keyword>
<gene>
    <name evidence="11" type="primary">gcd_2</name>
    <name evidence="11" type="ORF">LuPra_01478</name>
</gene>
<dbReference type="CDD" id="cd10280">
    <property type="entry name" value="PQQ_mGDH"/>
    <property type="match status" value="1"/>
</dbReference>
<dbReference type="Pfam" id="PF01011">
    <property type="entry name" value="PQQ"/>
    <property type="match status" value="2"/>
</dbReference>